<evidence type="ECO:0000313" key="1">
    <source>
        <dbReference type="EMBL" id="WKD48321.1"/>
    </source>
</evidence>
<name>A0ABY9EC19_9GAMM</name>
<dbReference type="Proteomes" id="UP001321520">
    <property type="component" value="Chromosome"/>
</dbReference>
<gene>
    <name evidence="1" type="ORF">M8T91_10280</name>
</gene>
<accession>A0ABY9EC19</accession>
<reference evidence="1 2" key="1">
    <citation type="submission" date="2022-05" db="EMBL/GenBank/DDBJ databases">
        <title>Microbulbifer sp. nov., isolated from sponge.</title>
        <authorList>
            <person name="Gao L."/>
        </authorList>
    </citation>
    <scope>NUCLEOTIDE SEQUENCE [LARGE SCALE GENOMIC DNA]</scope>
    <source>
        <strain evidence="1 2">MI-G</strain>
    </source>
</reference>
<organism evidence="1 2">
    <name type="scientific">Microbulbifer spongiae</name>
    <dbReference type="NCBI Taxonomy" id="2944933"/>
    <lineage>
        <taxon>Bacteria</taxon>
        <taxon>Pseudomonadati</taxon>
        <taxon>Pseudomonadota</taxon>
        <taxon>Gammaproteobacteria</taxon>
        <taxon>Cellvibrionales</taxon>
        <taxon>Microbulbiferaceae</taxon>
        <taxon>Microbulbifer</taxon>
    </lineage>
</organism>
<protein>
    <submittedName>
        <fullName evidence="1">Uncharacterized protein</fullName>
    </submittedName>
</protein>
<keyword evidence="2" id="KW-1185">Reference proteome</keyword>
<dbReference type="EMBL" id="CP098023">
    <property type="protein sequence ID" value="WKD48321.1"/>
    <property type="molecule type" value="Genomic_DNA"/>
</dbReference>
<sequence length="185" mass="21668">MQRSHQLAEEKYTNLRKIAYELTMEELPYQDSDSIRLAEICTKAITAFNASPDYHQRMVTWDWNFGVRSYRNRYPNRFELAIWFEKTLCGLSIGRPTYHGSGVRLDFIERNPVRNNPLVGRITPISVTAYEVYARLIDAKQLRIMFPEKELINYYSSLDFVYIPGTGTTQNPSYLYKDLVGDTAW</sequence>
<evidence type="ECO:0000313" key="2">
    <source>
        <dbReference type="Proteomes" id="UP001321520"/>
    </source>
</evidence>
<proteinExistence type="predicted"/>
<dbReference type="RefSeq" id="WP_301414042.1">
    <property type="nucleotide sequence ID" value="NZ_CP098023.1"/>
</dbReference>